<dbReference type="RefSeq" id="WP_246100127.1">
    <property type="nucleotide sequence ID" value="NZ_JBHTGS010000001.1"/>
</dbReference>
<comment type="caution">
    <text evidence="4">The sequence shown here is derived from an EMBL/GenBank/DDBJ whole genome shotgun (WGS) entry which is preliminary data.</text>
</comment>
<dbReference type="AlphaFoldDB" id="A0A543AYX5"/>
<dbReference type="PANTHER" id="PTHR30163:SF8">
    <property type="entry name" value="LYTIC MUREIN TRANSGLYCOSYLASE"/>
    <property type="match status" value="1"/>
</dbReference>
<keyword evidence="5" id="KW-1185">Reference proteome</keyword>
<dbReference type="Pfam" id="PF13406">
    <property type="entry name" value="SLT_2"/>
    <property type="match status" value="1"/>
</dbReference>
<keyword evidence="2" id="KW-0812">Transmembrane</keyword>
<organism evidence="4 5">
    <name type="scientific">Stackebrandtia endophytica</name>
    <dbReference type="NCBI Taxonomy" id="1496996"/>
    <lineage>
        <taxon>Bacteria</taxon>
        <taxon>Bacillati</taxon>
        <taxon>Actinomycetota</taxon>
        <taxon>Actinomycetes</taxon>
        <taxon>Glycomycetales</taxon>
        <taxon>Glycomycetaceae</taxon>
        <taxon>Stackebrandtia</taxon>
    </lineage>
</organism>
<evidence type="ECO:0000256" key="1">
    <source>
        <dbReference type="SAM" id="MobiDB-lite"/>
    </source>
</evidence>
<proteinExistence type="predicted"/>
<dbReference type="EMBL" id="VFOW01000001">
    <property type="protein sequence ID" value="TQL77773.1"/>
    <property type="molecule type" value="Genomic_DNA"/>
</dbReference>
<dbReference type="GO" id="GO:0009253">
    <property type="term" value="P:peptidoglycan catabolic process"/>
    <property type="evidence" value="ECO:0007669"/>
    <property type="project" value="TreeGrafter"/>
</dbReference>
<evidence type="ECO:0000313" key="4">
    <source>
        <dbReference type="EMBL" id="TQL77773.1"/>
    </source>
</evidence>
<gene>
    <name evidence="4" type="ORF">FB566_3340</name>
</gene>
<name>A0A543AYX5_9ACTN</name>
<dbReference type="CDD" id="cd13399">
    <property type="entry name" value="Slt35-like"/>
    <property type="match status" value="1"/>
</dbReference>
<evidence type="ECO:0000259" key="3">
    <source>
        <dbReference type="Pfam" id="PF13406"/>
    </source>
</evidence>
<dbReference type="Proteomes" id="UP000317043">
    <property type="component" value="Unassembled WGS sequence"/>
</dbReference>
<feature type="domain" description="Transglycosylase SLT" evidence="3">
    <location>
        <begin position="221"/>
        <end position="262"/>
    </location>
</feature>
<dbReference type="InParanoid" id="A0A543AYX5"/>
<sequence>MAAWTTIPKRVKTGVGRALKTVRRLLRQMWTTIRRPGGRIVTQAMLTVGVIAGLIGLAVYAVPHSGPDWAYGEEVSQTTTEPADSPLALPPGLDAVPGAPGIPGPSQDQLTDTNTGEDELLRAWADSLDHLGIPTRALQAYGNAEMVLAQSRPNCNLAWTTLAGIGSVETNHGTTGGTSLDADGKPVKPIRGPALDGTNNNALIRDTDGGTLDGDTEFDRAVGPMQFIPETWERWGADGDGDGISDPNDIDDAAVAAGHYLCADNRDLSRATDWYTAVFSYNHLDSYVRDVYERADDYGKRSKVTS</sequence>
<keyword evidence="2" id="KW-0472">Membrane</keyword>
<keyword evidence="2" id="KW-1133">Transmembrane helix</keyword>
<dbReference type="SUPFAM" id="SSF53955">
    <property type="entry name" value="Lysozyme-like"/>
    <property type="match status" value="1"/>
</dbReference>
<evidence type="ECO:0000256" key="2">
    <source>
        <dbReference type="SAM" id="Phobius"/>
    </source>
</evidence>
<dbReference type="InterPro" id="IPR031304">
    <property type="entry name" value="SLT_2"/>
</dbReference>
<protein>
    <submittedName>
        <fullName evidence="4">Transglycosylase protein with SLT domain</fullName>
    </submittedName>
</protein>
<evidence type="ECO:0000313" key="5">
    <source>
        <dbReference type="Proteomes" id="UP000317043"/>
    </source>
</evidence>
<dbReference type="GO" id="GO:0008933">
    <property type="term" value="F:peptidoglycan lytic transglycosylase activity"/>
    <property type="evidence" value="ECO:0007669"/>
    <property type="project" value="TreeGrafter"/>
</dbReference>
<dbReference type="Gene3D" id="1.10.530.10">
    <property type="match status" value="1"/>
</dbReference>
<feature type="transmembrane region" description="Helical" evidence="2">
    <location>
        <begin position="44"/>
        <end position="62"/>
    </location>
</feature>
<feature type="region of interest" description="Disordered" evidence="1">
    <location>
        <begin position="90"/>
        <end position="114"/>
    </location>
</feature>
<dbReference type="InterPro" id="IPR043426">
    <property type="entry name" value="MltB-like"/>
</dbReference>
<dbReference type="PANTHER" id="PTHR30163">
    <property type="entry name" value="MEMBRANE-BOUND LYTIC MUREIN TRANSGLYCOSYLASE B"/>
    <property type="match status" value="1"/>
</dbReference>
<reference evidence="4 5" key="1">
    <citation type="submission" date="2019-06" db="EMBL/GenBank/DDBJ databases">
        <title>Sequencing the genomes of 1000 actinobacteria strains.</title>
        <authorList>
            <person name="Klenk H.-P."/>
        </authorList>
    </citation>
    <scope>NUCLEOTIDE SEQUENCE [LARGE SCALE GENOMIC DNA]</scope>
    <source>
        <strain evidence="4 5">DSM 45928</strain>
    </source>
</reference>
<dbReference type="InterPro" id="IPR023346">
    <property type="entry name" value="Lysozyme-like_dom_sf"/>
</dbReference>
<accession>A0A543AYX5</accession>